<reference evidence="1" key="2">
    <citation type="submission" date="2021-01" db="UniProtKB">
        <authorList>
            <consortium name="EnsemblMetazoa"/>
        </authorList>
    </citation>
    <scope>IDENTIFICATION</scope>
</reference>
<evidence type="ECO:0000313" key="1">
    <source>
        <dbReference type="EnsemblMetazoa" id="XP_030840374"/>
    </source>
</evidence>
<evidence type="ECO:0000313" key="2">
    <source>
        <dbReference type="Proteomes" id="UP000007110"/>
    </source>
</evidence>
<dbReference type="RefSeq" id="XP_030840374.1">
    <property type="nucleotide sequence ID" value="XM_030984514.1"/>
</dbReference>
<sequence>MGWHNDTHSVSSPSPCPPLFVTLYFPGATSPVPALIDHSHPVSLVNEKLLNKLPCLRELHVYPPAHSSPVYPLGCIITASHFLDPAFPVSCEFHIASDIEPLVILGNDYLSRLASLYDFHIDNVSGISLSSFLYDFVSGLSFSSVRISFLHPSLVSFLDPFSDCHPSNCQKTVVDIPAEQITTFPEPCCNTPILSPTDYVSTEINPSFLPTDAHLPSDTPSPKHPIHAPMSLDPVIGTVLLTPRSAIESVIRIPLLFLQDVSRLARTPTLYPPSLASRLPSIPVTLHSNTHCPSLPHGPGPPFIQYYKEKATAG</sequence>
<reference evidence="2" key="1">
    <citation type="submission" date="2015-02" db="EMBL/GenBank/DDBJ databases">
        <title>Genome sequencing for Strongylocentrotus purpuratus.</title>
        <authorList>
            <person name="Murali S."/>
            <person name="Liu Y."/>
            <person name="Vee V."/>
            <person name="English A."/>
            <person name="Wang M."/>
            <person name="Skinner E."/>
            <person name="Han Y."/>
            <person name="Muzny D.M."/>
            <person name="Worley K.C."/>
            <person name="Gibbs R.A."/>
        </authorList>
    </citation>
    <scope>NUCLEOTIDE SEQUENCE</scope>
</reference>
<name>A0A7M7NRD2_STRPU</name>
<dbReference type="Proteomes" id="UP000007110">
    <property type="component" value="Unassembled WGS sequence"/>
</dbReference>
<dbReference type="AlphaFoldDB" id="A0A7M7NRD2"/>
<dbReference type="EnsemblMetazoa" id="XM_030984514">
    <property type="protein sequence ID" value="XP_030840374"/>
    <property type="gene ID" value="LOC115923556"/>
</dbReference>
<dbReference type="GeneID" id="115923556"/>
<proteinExistence type="predicted"/>
<accession>A0A7M7NRD2</accession>
<dbReference type="InParanoid" id="A0A7M7NRD2"/>
<protein>
    <submittedName>
        <fullName evidence="1">Uncharacterized protein</fullName>
    </submittedName>
</protein>
<keyword evidence="2" id="KW-1185">Reference proteome</keyword>
<dbReference type="KEGG" id="spu:115923556"/>
<organism evidence="1 2">
    <name type="scientific">Strongylocentrotus purpuratus</name>
    <name type="common">Purple sea urchin</name>
    <dbReference type="NCBI Taxonomy" id="7668"/>
    <lineage>
        <taxon>Eukaryota</taxon>
        <taxon>Metazoa</taxon>
        <taxon>Echinodermata</taxon>
        <taxon>Eleutherozoa</taxon>
        <taxon>Echinozoa</taxon>
        <taxon>Echinoidea</taxon>
        <taxon>Euechinoidea</taxon>
        <taxon>Echinacea</taxon>
        <taxon>Camarodonta</taxon>
        <taxon>Echinidea</taxon>
        <taxon>Strongylocentrotidae</taxon>
        <taxon>Strongylocentrotus</taxon>
    </lineage>
</organism>